<gene>
    <name evidence="8" type="primary">LOC113795288</name>
</gene>
<feature type="domain" description="Myosin motor" evidence="6">
    <location>
        <begin position="1"/>
        <end position="224"/>
    </location>
</feature>
<keyword evidence="4" id="KW-0518">Myosin</keyword>
<dbReference type="GO" id="GO:0016459">
    <property type="term" value="C:myosin complex"/>
    <property type="evidence" value="ECO:0007669"/>
    <property type="project" value="UniProtKB-KW"/>
</dbReference>
<keyword evidence="2" id="KW-0067">ATP-binding</keyword>
<dbReference type="OrthoDB" id="4310724at2759"/>
<dbReference type="PROSITE" id="PS51194">
    <property type="entry name" value="HELICASE_CTER"/>
    <property type="match status" value="1"/>
</dbReference>
<feature type="region of interest" description="Actin-binding" evidence="4">
    <location>
        <begin position="101"/>
        <end position="123"/>
    </location>
</feature>
<dbReference type="Pfam" id="PF00063">
    <property type="entry name" value="Myosin_head"/>
    <property type="match status" value="1"/>
</dbReference>
<name>A0A6P6Y9N0_DERPT</name>
<dbReference type="AlphaFoldDB" id="A0A6P6Y9N0"/>
<feature type="non-terminal residue" evidence="8">
    <location>
        <position position="1"/>
    </location>
</feature>
<dbReference type="PANTHER" id="PTHR13140:SF706">
    <property type="entry name" value="DILUTE CLASS UNCONVENTIONAL MYOSIN, ISOFORM C"/>
    <property type="match status" value="1"/>
</dbReference>
<comment type="caution">
    <text evidence="4">Lacks conserved residue(s) required for the propagation of feature annotation.</text>
</comment>
<dbReference type="PANTHER" id="PTHR13140">
    <property type="entry name" value="MYOSIN"/>
    <property type="match status" value="1"/>
</dbReference>
<dbReference type="Proteomes" id="UP000515146">
    <property type="component" value="Unplaced"/>
</dbReference>
<dbReference type="PROSITE" id="PS51456">
    <property type="entry name" value="MYOSIN_MOTOR"/>
    <property type="match status" value="1"/>
</dbReference>
<dbReference type="KEGG" id="dpte:113795288"/>
<reference evidence="8" key="1">
    <citation type="submission" date="2025-08" db="UniProtKB">
        <authorList>
            <consortium name="RefSeq"/>
        </authorList>
    </citation>
    <scope>IDENTIFICATION</scope>
    <source>
        <strain evidence="8">Airmid</strain>
    </source>
</reference>
<sequence>CKDLYEAVFNFIVKMVQRSFRRRKNEEDSLRSSRLTFTFPHYADKVVYNAKGFMASNLDFISTDLRSLLLQSKSPIIAAFFSAEKVGDRRKTIVSSFHAEMMSLMRRLAASACYFVRCIKPNNAQAPNVFDHALVTRQLMSGGVVPVLDIIRRGFPCRIPYAKMFVMYKQALKEQFACAFTPKELTKLLLQYMQLPPNAYKLGRTKSGFTQDMAELVKLIPRKAQKLLVTATVPPELRTLELEERVETVKQFHARQNNVLIGTEVAARGIDINNLAYVINYCMPASPRSYIHRCGRTARCDKSGTCISLLTAGNELRKGQLLNL</sequence>
<dbReference type="CDD" id="cd18787">
    <property type="entry name" value="SF2_C_DEAD"/>
    <property type="match status" value="1"/>
</dbReference>
<organism evidence="7 8">
    <name type="scientific">Dermatophagoides pteronyssinus</name>
    <name type="common">European house dust mite</name>
    <dbReference type="NCBI Taxonomy" id="6956"/>
    <lineage>
        <taxon>Eukaryota</taxon>
        <taxon>Metazoa</taxon>
        <taxon>Ecdysozoa</taxon>
        <taxon>Arthropoda</taxon>
        <taxon>Chelicerata</taxon>
        <taxon>Arachnida</taxon>
        <taxon>Acari</taxon>
        <taxon>Acariformes</taxon>
        <taxon>Sarcoptiformes</taxon>
        <taxon>Astigmata</taxon>
        <taxon>Psoroptidia</taxon>
        <taxon>Analgoidea</taxon>
        <taxon>Pyroglyphidae</taxon>
        <taxon>Dermatophagoidinae</taxon>
        <taxon>Dermatophagoides</taxon>
    </lineage>
</organism>
<dbReference type="InterPro" id="IPR027417">
    <property type="entry name" value="P-loop_NTPase"/>
</dbReference>
<dbReference type="Pfam" id="PF00271">
    <property type="entry name" value="Helicase_C"/>
    <property type="match status" value="1"/>
</dbReference>
<dbReference type="GO" id="GO:0005524">
    <property type="term" value="F:ATP binding"/>
    <property type="evidence" value="ECO:0007669"/>
    <property type="project" value="UniProtKB-KW"/>
</dbReference>
<keyword evidence="1" id="KW-0547">Nucleotide-binding</keyword>
<dbReference type="Gene3D" id="1.20.58.530">
    <property type="match status" value="1"/>
</dbReference>
<accession>A0A6P6Y9N0</accession>
<dbReference type="GO" id="GO:0007015">
    <property type="term" value="P:actin filament organization"/>
    <property type="evidence" value="ECO:0007669"/>
    <property type="project" value="TreeGrafter"/>
</dbReference>
<dbReference type="InParanoid" id="A0A6P6Y9N0"/>
<feature type="domain" description="Helicase C-terminal" evidence="5">
    <location>
        <begin position="184"/>
        <end position="324"/>
    </location>
</feature>
<evidence type="ECO:0000313" key="8">
    <source>
        <dbReference type="RefSeq" id="XP_027201284.1"/>
    </source>
</evidence>
<protein>
    <submittedName>
        <fullName evidence="8">Myosin-1-like</fullName>
    </submittedName>
</protein>
<evidence type="ECO:0000259" key="5">
    <source>
        <dbReference type="PROSITE" id="PS51194"/>
    </source>
</evidence>
<keyword evidence="7" id="KW-1185">Reference proteome</keyword>
<evidence type="ECO:0000256" key="1">
    <source>
        <dbReference type="ARBA" id="ARBA00022741"/>
    </source>
</evidence>
<evidence type="ECO:0000313" key="7">
    <source>
        <dbReference type="Proteomes" id="UP000515146"/>
    </source>
</evidence>
<evidence type="ECO:0000256" key="2">
    <source>
        <dbReference type="ARBA" id="ARBA00022840"/>
    </source>
</evidence>
<keyword evidence="4" id="KW-0505">Motor protein</keyword>
<dbReference type="GO" id="GO:0016020">
    <property type="term" value="C:membrane"/>
    <property type="evidence" value="ECO:0007669"/>
    <property type="project" value="TreeGrafter"/>
</dbReference>
<dbReference type="SMART" id="SM00490">
    <property type="entry name" value="HELICc"/>
    <property type="match status" value="1"/>
</dbReference>
<dbReference type="GO" id="GO:0005737">
    <property type="term" value="C:cytoplasm"/>
    <property type="evidence" value="ECO:0007669"/>
    <property type="project" value="TreeGrafter"/>
</dbReference>
<dbReference type="SMART" id="SM00242">
    <property type="entry name" value="MYSc"/>
    <property type="match status" value="1"/>
</dbReference>
<dbReference type="SUPFAM" id="SSF52540">
    <property type="entry name" value="P-loop containing nucleoside triphosphate hydrolases"/>
    <property type="match status" value="2"/>
</dbReference>
<evidence type="ECO:0000256" key="3">
    <source>
        <dbReference type="ARBA" id="ARBA00023203"/>
    </source>
</evidence>
<dbReference type="InterPro" id="IPR001650">
    <property type="entry name" value="Helicase_C-like"/>
</dbReference>
<evidence type="ECO:0000259" key="6">
    <source>
        <dbReference type="PROSITE" id="PS51456"/>
    </source>
</evidence>
<dbReference type="GO" id="GO:0051015">
    <property type="term" value="F:actin filament binding"/>
    <property type="evidence" value="ECO:0007669"/>
    <property type="project" value="TreeGrafter"/>
</dbReference>
<evidence type="ECO:0000256" key="4">
    <source>
        <dbReference type="PROSITE-ProRule" id="PRU00782"/>
    </source>
</evidence>
<dbReference type="Gene3D" id="3.40.50.300">
    <property type="entry name" value="P-loop containing nucleotide triphosphate hydrolases"/>
    <property type="match status" value="1"/>
</dbReference>
<dbReference type="RefSeq" id="XP_027201284.1">
    <property type="nucleotide sequence ID" value="XM_027345483.1"/>
</dbReference>
<comment type="similarity">
    <text evidence="4">Belongs to the TRAFAC class myosin-kinesin ATPase superfamily. Myosin family.</text>
</comment>
<dbReference type="GO" id="GO:0000146">
    <property type="term" value="F:microfilament motor activity"/>
    <property type="evidence" value="ECO:0007669"/>
    <property type="project" value="TreeGrafter"/>
</dbReference>
<proteinExistence type="inferred from homology"/>
<dbReference type="InterPro" id="IPR001609">
    <property type="entry name" value="Myosin_head_motor_dom-like"/>
</dbReference>
<dbReference type="Gene3D" id="3.30.70.1590">
    <property type="match status" value="1"/>
</dbReference>
<keyword evidence="3 4" id="KW-0009">Actin-binding</keyword>